<keyword evidence="2" id="KW-0521">NADP</keyword>
<evidence type="ECO:0000256" key="1">
    <source>
        <dbReference type="ARBA" id="ARBA00006484"/>
    </source>
</evidence>
<dbReference type="PRINTS" id="PR00081">
    <property type="entry name" value="GDHRDH"/>
</dbReference>
<comment type="caution">
    <text evidence="4">The sequence shown here is derived from an EMBL/GenBank/DDBJ whole genome shotgun (WGS) entry which is preliminary data.</text>
</comment>
<dbReference type="Gene3D" id="3.40.50.720">
    <property type="entry name" value="NAD(P)-binding Rossmann-like Domain"/>
    <property type="match status" value="1"/>
</dbReference>
<dbReference type="InterPro" id="IPR020904">
    <property type="entry name" value="Sc_DH/Rdtase_CS"/>
</dbReference>
<evidence type="ECO:0000313" key="5">
    <source>
        <dbReference type="Proteomes" id="UP001345691"/>
    </source>
</evidence>
<dbReference type="InterPro" id="IPR036291">
    <property type="entry name" value="NAD(P)-bd_dom_sf"/>
</dbReference>
<sequence length="262" mass="27634">MSTLQGKVISLTGAASGIGLVTAKLLASRGASLSLADVNASQLLAVAQEIENNGTKVIHTVVDVRKPSDVRAFIDKTIQHFGRLDGAVNFAGVIGKHAKHATTQPLRDETDEEWGFIMDVNARGVFNSLREELKVMKSGASIVNAASVLALVGQAKNSIYCASKHAVAGLIRAAAKEEAENGIRINGVAPGFIDTPMVSAVEAANNIKEANVDPQCIKRKGKPEEIASVVAFLLSDESTFVTGAIWNVDGGWAPKGNGRWFC</sequence>
<dbReference type="InterPro" id="IPR002347">
    <property type="entry name" value="SDR_fam"/>
</dbReference>
<dbReference type="PRINTS" id="PR00080">
    <property type="entry name" value="SDRFAMILY"/>
</dbReference>
<evidence type="ECO:0000313" key="4">
    <source>
        <dbReference type="EMBL" id="KAK5065702.1"/>
    </source>
</evidence>
<accession>A0ABR0JJ69</accession>
<organism evidence="4 5">
    <name type="scientific">Exophiala sideris</name>
    <dbReference type="NCBI Taxonomy" id="1016849"/>
    <lineage>
        <taxon>Eukaryota</taxon>
        <taxon>Fungi</taxon>
        <taxon>Dikarya</taxon>
        <taxon>Ascomycota</taxon>
        <taxon>Pezizomycotina</taxon>
        <taxon>Eurotiomycetes</taxon>
        <taxon>Chaetothyriomycetidae</taxon>
        <taxon>Chaetothyriales</taxon>
        <taxon>Herpotrichiellaceae</taxon>
        <taxon>Exophiala</taxon>
    </lineage>
</organism>
<evidence type="ECO:0000256" key="3">
    <source>
        <dbReference type="ARBA" id="ARBA00023002"/>
    </source>
</evidence>
<dbReference type="Proteomes" id="UP001345691">
    <property type="component" value="Unassembled WGS sequence"/>
</dbReference>
<dbReference type="PROSITE" id="PS00061">
    <property type="entry name" value="ADH_SHORT"/>
    <property type="match status" value="1"/>
</dbReference>
<protein>
    <submittedName>
        <fullName evidence="4">Uncharacterized protein</fullName>
    </submittedName>
</protein>
<keyword evidence="3" id="KW-0560">Oxidoreductase</keyword>
<dbReference type="SUPFAM" id="SSF51735">
    <property type="entry name" value="NAD(P)-binding Rossmann-fold domains"/>
    <property type="match status" value="1"/>
</dbReference>
<keyword evidence="5" id="KW-1185">Reference proteome</keyword>
<proteinExistence type="inferred from homology"/>
<dbReference type="PANTHER" id="PTHR24321:SF8">
    <property type="entry name" value="ESTRADIOL 17-BETA-DEHYDROGENASE 8-RELATED"/>
    <property type="match status" value="1"/>
</dbReference>
<evidence type="ECO:0000256" key="2">
    <source>
        <dbReference type="ARBA" id="ARBA00022857"/>
    </source>
</evidence>
<gene>
    <name evidence="4" type="ORF">LTR69_003251</name>
</gene>
<comment type="similarity">
    <text evidence="1">Belongs to the short-chain dehydrogenases/reductases (SDR) family.</text>
</comment>
<dbReference type="CDD" id="cd05233">
    <property type="entry name" value="SDR_c"/>
    <property type="match status" value="1"/>
</dbReference>
<name>A0ABR0JJ69_9EURO</name>
<dbReference type="PANTHER" id="PTHR24321">
    <property type="entry name" value="DEHYDROGENASES, SHORT CHAIN"/>
    <property type="match status" value="1"/>
</dbReference>
<dbReference type="Pfam" id="PF13561">
    <property type="entry name" value="adh_short_C2"/>
    <property type="match status" value="1"/>
</dbReference>
<dbReference type="EMBL" id="JAVRRF010000005">
    <property type="protein sequence ID" value="KAK5065702.1"/>
    <property type="molecule type" value="Genomic_DNA"/>
</dbReference>
<reference evidence="4 5" key="1">
    <citation type="submission" date="2023-08" db="EMBL/GenBank/DDBJ databases">
        <title>Black Yeasts Isolated from many extreme environments.</title>
        <authorList>
            <person name="Coleine C."/>
            <person name="Stajich J.E."/>
            <person name="Selbmann L."/>
        </authorList>
    </citation>
    <scope>NUCLEOTIDE SEQUENCE [LARGE SCALE GENOMIC DNA]</scope>
    <source>
        <strain evidence="4 5">CCFEE 6328</strain>
    </source>
</reference>